<feature type="region of interest" description="Disordered" evidence="7">
    <location>
        <begin position="1"/>
        <end position="103"/>
    </location>
</feature>
<comment type="caution">
    <text evidence="9">The sequence shown here is derived from an EMBL/GenBank/DDBJ whole genome shotgun (WGS) entry which is preliminary data.</text>
</comment>
<sequence length="328" mass="34613">MVMRTVDGSRQTGQMHERAEQETIVAQTEPSERRTEPNGQQLSSEGHSTLPTGRLPSSEGLMSVPTDRLPSLEGEKGRLPSVEGPAPLIGRPPSLEGAPLRGDPSVPQLVLTSGQMAPGIQGAQLIIPTAQGVTVQPIIAIPAALVAGGLAQLCLSAGHVLAATPANLQALAASAGMEPAPPSRPGPQSPAHVTRVGQALSVSMGPAYSQSAICRQKMCVQKMGNITGIPPLKKRKRRTSFTPQALEALNAHFARNTHPTGHEITHLASRLGYEREVVRIWFCNKRQALKSTVRLVTGRTGRGSPPGAGREEPRRPLTEPGQPRSPGS</sequence>
<dbReference type="PROSITE" id="PS50071">
    <property type="entry name" value="HOMEOBOX_2"/>
    <property type="match status" value="1"/>
</dbReference>
<evidence type="ECO:0000313" key="9">
    <source>
        <dbReference type="EMBL" id="KAF0301681.1"/>
    </source>
</evidence>
<evidence type="ECO:0000256" key="5">
    <source>
        <dbReference type="PROSITE-ProRule" id="PRU00108"/>
    </source>
</evidence>
<dbReference type="Gene3D" id="1.10.10.60">
    <property type="entry name" value="Homeodomain-like"/>
    <property type="match status" value="1"/>
</dbReference>
<dbReference type="SMART" id="SM00389">
    <property type="entry name" value="HOX"/>
    <property type="match status" value="1"/>
</dbReference>
<organism evidence="9 10">
    <name type="scientific">Amphibalanus amphitrite</name>
    <name type="common">Striped barnacle</name>
    <name type="synonym">Balanus amphitrite</name>
    <dbReference type="NCBI Taxonomy" id="1232801"/>
    <lineage>
        <taxon>Eukaryota</taxon>
        <taxon>Metazoa</taxon>
        <taxon>Ecdysozoa</taxon>
        <taxon>Arthropoda</taxon>
        <taxon>Crustacea</taxon>
        <taxon>Multicrustacea</taxon>
        <taxon>Cirripedia</taxon>
        <taxon>Thoracica</taxon>
        <taxon>Thoracicalcarea</taxon>
        <taxon>Balanomorpha</taxon>
        <taxon>Balanoidea</taxon>
        <taxon>Balanidae</taxon>
        <taxon>Amphibalaninae</taxon>
        <taxon>Amphibalanus</taxon>
    </lineage>
</organism>
<dbReference type="CDD" id="cd00086">
    <property type="entry name" value="homeodomain"/>
    <property type="match status" value="1"/>
</dbReference>
<name>A0A6A4WIF4_AMPAM</name>
<reference evidence="9 10" key="1">
    <citation type="submission" date="2019-07" db="EMBL/GenBank/DDBJ databases">
        <title>Draft genome assembly of a fouling barnacle, Amphibalanus amphitrite (Darwin, 1854): The first reference genome for Thecostraca.</title>
        <authorList>
            <person name="Kim W."/>
        </authorList>
    </citation>
    <scope>NUCLEOTIDE SEQUENCE [LARGE SCALE GENOMIC DNA]</scope>
    <source>
        <strain evidence="9">SNU_AA5</strain>
        <tissue evidence="9">Soma without cirri and trophi</tissue>
    </source>
</reference>
<dbReference type="GO" id="GO:0000981">
    <property type="term" value="F:DNA-binding transcription factor activity, RNA polymerase II-specific"/>
    <property type="evidence" value="ECO:0007669"/>
    <property type="project" value="TreeGrafter"/>
</dbReference>
<keyword evidence="2 5" id="KW-0238">DNA-binding</keyword>
<keyword evidence="3 5" id="KW-0371">Homeobox</keyword>
<feature type="region of interest" description="Disordered" evidence="7">
    <location>
        <begin position="294"/>
        <end position="328"/>
    </location>
</feature>
<dbReference type="InterPro" id="IPR001356">
    <property type="entry name" value="HD"/>
</dbReference>
<evidence type="ECO:0000256" key="1">
    <source>
        <dbReference type="ARBA" id="ARBA00004123"/>
    </source>
</evidence>
<proteinExistence type="predicted"/>
<evidence type="ECO:0000256" key="2">
    <source>
        <dbReference type="ARBA" id="ARBA00023125"/>
    </source>
</evidence>
<evidence type="ECO:0000256" key="4">
    <source>
        <dbReference type="ARBA" id="ARBA00023242"/>
    </source>
</evidence>
<dbReference type="PANTHER" id="PTHR11636:SF5">
    <property type="entry name" value="POU DOMAIN MOTIF 3, ISOFORM F"/>
    <property type="match status" value="1"/>
</dbReference>
<gene>
    <name evidence="9" type="primary">Pou6f1_1</name>
    <name evidence="9" type="ORF">FJT64_026054</name>
</gene>
<dbReference type="OrthoDB" id="10066259at2759"/>
<feature type="DNA-binding region" description="Homeobox" evidence="5">
    <location>
        <begin position="234"/>
        <end position="293"/>
    </location>
</feature>
<comment type="subcellular location">
    <subcellularLocation>
        <location evidence="1 5 6">Nucleus</location>
    </subcellularLocation>
</comment>
<evidence type="ECO:0000313" key="10">
    <source>
        <dbReference type="Proteomes" id="UP000440578"/>
    </source>
</evidence>
<dbReference type="Pfam" id="PF00046">
    <property type="entry name" value="Homeodomain"/>
    <property type="match status" value="1"/>
</dbReference>
<keyword evidence="10" id="KW-1185">Reference proteome</keyword>
<keyword evidence="4 5" id="KW-0539">Nucleus</keyword>
<feature type="compositionally biased region" description="Polar residues" evidence="7">
    <location>
        <begin position="37"/>
        <end position="51"/>
    </location>
</feature>
<dbReference type="InterPro" id="IPR050255">
    <property type="entry name" value="POU_domain_TF"/>
</dbReference>
<dbReference type="EMBL" id="VIIS01001134">
    <property type="protein sequence ID" value="KAF0301681.1"/>
    <property type="molecule type" value="Genomic_DNA"/>
</dbReference>
<dbReference type="GO" id="GO:0005634">
    <property type="term" value="C:nucleus"/>
    <property type="evidence" value="ECO:0007669"/>
    <property type="project" value="UniProtKB-SubCell"/>
</dbReference>
<dbReference type="AlphaFoldDB" id="A0A6A4WIF4"/>
<protein>
    <submittedName>
        <fullName evidence="9">POU domain, class 6, transcription factor 1</fullName>
    </submittedName>
</protein>
<dbReference type="SUPFAM" id="SSF46689">
    <property type="entry name" value="Homeodomain-like"/>
    <property type="match status" value="1"/>
</dbReference>
<dbReference type="Proteomes" id="UP000440578">
    <property type="component" value="Unassembled WGS sequence"/>
</dbReference>
<dbReference type="GO" id="GO:0000978">
    <property type="term" value="F:RNA polymerase II cis-regulatory region sequence-specific DNA binding"/>
    <property type="evidence" value="ECO:0007669"/>
    <property type="project" value="TreeGrafter"/>
</dbReference>
<feature type="domain" description="Homeobox" evidence="8">
    <location>
        <begin position="232"/>
        <end position="292"/>
    </location>
</feature>
<dbReference type="InterPro" id="IPR009057">
    <property type="entry name" value="Homeodomain-like_sf"/>
</dbReference>
<evidence type="ECO:0000259" key="8">
    <source>
        <dbReference type="PROSITE" id="PS50071"/>
    </source>
</evidence>
<evidence type="ECO:0000256" key="3">
    <source>
        <dbReference type="ARBA" id="ARBA00023155"/>
    </source>
</evidence>
<evidence type="ECO:0000256" key="7">
    <source>
        <dbReference type="SAM" id="MobiDB-lite"/>
    </source>
</evidence>
<dbReference type="PANTHER" id="PTHR11636">
    <property type="entry name" value="POU DOMAIN"/>
    <property type="match status" value="1"/>
</dbReference>
<accession>A0A6A4WIF4</accession>
<evidence type="ECO:0000256" key="6">
    <source>
        <dbReference type="RuleBase" id="RU000682"/>
    </source>
</evidence>